<dbReference type="InterPro" id="IPR014284">
    <property type="entry name" value="RNA_pol_sigma-70_dom"/>
</dbReference>
<dbReference type="GO" id="GO:0016987">
    <property type="term" value="F:sigma factor activity"/>
    <property type="evidence" value="ECO:0007669"/>
    <property type="project" value="UniProtKB-KW"/>
</dbReference>
<dbReference type="RefSeq" id="WP_186834743.1">
    <property type="nucleotide sequence ID" value="NZ_JACOOQ010000004.1"/>
</dbReference>
<evidence type="ECO:0000313" key="6">
    <source>
        <dbReference type="EMBL" id="MBC5639477.1"/>
    </source>
</evidence>
<keyword evidence="1" id="KW-0805">Transcription regulation</keyword>
<accession>A0A8I0DNI0</accession>
<dbReference type="EMBL" id="JACOOQ010000004">
    <property type="protein sequence ID" value="MBC5639477.1"/>
    <property type="molecule type" value="Genomic_DNA"/>
</dbReference>
<dbReference type="Proteomes" id="UP000662088">
    <property type="component" value="Unassembled WGS sequence"/>
</dbReference>
<dbReference type="Pfam" id="PF04542">
    <property type="entry name" value="Sigma70_r2"/>
    <property type="match status" value="1"/>
</dbReference>
<evidence type="ECO:0000256" key="2">
    <source>
        <dbReference type="ARBA" id="ARBA00023082"/>
    </source>
</evidence>
<evidence type="ECO:0000313" key="7">
    <source>
        <dbReference type="Proteomes" id="UP000662088"/>
    </source>
</evidence>
<dbReference type="InterPro" id="IPR036388">
    <property type="entry name" value="WH-like_DNA-bd_sf"/>
</dbReference>
<dbReference type="Pfam" id="PF04545">
    <property type="entry name" value="Sigma70_r4"/>
    <property type="match status" value="1"/>
</dbReference>
<dbReference type="InterPro" id="IPR013325">
    <property type="entry name" value="RNA_pol_sigma_r2"/>
</dbReference>
<dbReference type="SUPFAM" id="SSF88659">
    <property type="entry name" value="Sigma3 and sigma4 domains of RNA polymerase sigma factors"/>
    <property type="match status" value="1"/>
</dbReference>
<dbReference type="InterPro" id="IPR000943">
    <property type="entry name" value="RNA_pol_sigma70"/>
</dbReference>
<keyword evidence="2" id="KW-0731">Sigma factor</keyword>
<keyword evidence="7" id="KW-1185">Reference proteome</keyword>
<dbReference type="InterPro" id="IPR013324">
    <property type="entry name" value="RNA_pol_sigma_r3/r4-like"/>
</dbReference>
<evidence type="ECO:0000259" key="5">
    <source>
        <dbReference type="PROSITE" id="PS00715"/>
    </source>
</evidence>
<dbReference type="PANTHER" id="PTHR30603">
    <property type="entry name" value="RNA POLYMERASE SIGMA FACTOR RPO"/>
    <property type="match status" value="1"/>
</dbReference>
<evidence type="ECO:0000256" key="1">
    <source>
        <dbReference type="ARBA" id="ARBA00023015"/>
    </source>
</evidence>
<organism evidence="6 7">
    <name type="scientific">Clostridium lentum</name>
    <dbReference type="NCBI Taxonomy" id="2763037"/>
    <lineage>
        <taxon>Bacteria</taxon>
        <taxon>Bacillati</taxon>
        <taxon>Bacillota</taxon>
        <taxon>Clostridia</taxon>
        <taxon>Eubacteriales</taxon>
        <taxon>Clostridiaceae</taxon>
        <taxon>Clostridium</taxon>
    </lineage>
</organism>
<dbReference type="Gene3D" id="1.20.120.1810">
    <property type="match status" value="1"/>
</dbReference>
<dbReference type="PANTHER" id="PTHR30603:SF47">
    <property type="entry name" value="RNA POLYMERASE SIGMA FACTOR SIGD, CHLOROPLASTIC"/>
    <property type="match status" value="1"/>
</dbReference>
<dbReference type="PRINTS" id="PR00046">
    <property type="entry name" value="SIGMA70FCT"/>
</dbReference>
<evidence type="ECO:0000256" key="4">
    <source>
        <dbReference type="ARBA" id="ARBA00023163"/>
    </source>
</evidence>
<dbReference type="NCBIfam" id="TIGR02937">
    <property type="entry name" value="sigma70-ECF"/>
    <property type="match status" value="1"/>
</dbReference>
<dbReference type="PIRSF" id="PIRSF000770">
    <property type="entry name" value="RNA_pol_sigma-SigE/K"/>
    <property type="match status" value="1"/>
</dbReference>
<gene>
    <name evidence="6" type="ORF">H8R92_03330</name>
</gene>
<name>A0A8I0DNI0_9CLOT</name>
<dbReference type="AlphaFoldDB" id="A0A8I0DNI0"/>
<dbReference type="GO" id="GO:0003677">
    <property type="term" value="F:DNA binding"/>
    <property type="evidence" value="ECO:0007669"/>
    <property type="project" value="UniProtKB-KW"/>
</dbReference>
<protein>
    <submittedName>
        <fullName evidence="6">Sigma-70 family RNA polymerase sigma factor</fullName>
    </submittedName>
</protein>
<keyword evidence="3" id="KW-0238">DNA-binding</keyword>
<dbReference type="PROSITE" id="PS00715">
    <property type="entry name" value="SIGMA70_1"/>
    <property type="match status" value="1"/>
</dbReference>
<dbReference type="InterPro" id="IPR007627">
    <property type="entry name" value="RNA_pol_sigma70_r2"/>
</dbReference>
<feature type="domain" description="RNA polymerase sigma-70" evidence="5">
    <location>
        <begin position="47"/>
        <end position="60"/>
    </location>
</feature>
<dbReference type="SUPFAM" id="SSF88946">
    <property type="entry name" value="Sigma2 domain of RNA polymerase sigma factors"/>
    <property type="match status" value="1"/>
</dbReference>
<evidence type="ECO:0000256" key="3">
    <source>
        <dbReference type="ARBA" id="ARBA00023125"/>
    </source>
</evidence>
<dbReference type="Gene3D" id="1.10.10.10">
    <property type="entry name" value="Winged helix-like DNA-binding domain superfamily/Winged helix DNA-binding domain"/>
    <property type="match status" value="1"/>
</dbReference>
<proteinExistence type="predicted"/>
<keyword evidence="4" id="KW-0804">Transcription</keyword>
<reference evidence="6" key="1">
    <citation type="submission" date="2020-08" db="EMBL/GenBank/DDBJ databases">
        <title>Genome public.</title>
        <authorList>
            <person name="Liu C."/>
            <person name="Sun Q."/>
        </authorList>
    </citation>
    <scope>NUCLEOTIDE SEQUENCE</scope>
    <source>
        <strain evidence="6">NSJ-42</strain>
    </source>
</reference>
<dbReference type="InterPro" id="IPR007630">
    <property type="entry name" value="RNA_pol_sigma70_r4"/>
</dbReference>
<dbReference type="GO" id="GO:0006352">
    <property type="term" value="P:DNA-templated transcription initiation"/>
    <property type="evidence" value="ECO:0007669"/>
    <property type="project" value="InterPro"/>
</dbReference>
<comment type="caution">
    <text evidence="6">The sequence shown here is derived from an EMBL/GenBank/DDBJ whole genome shotgun (WGS) entry which is preliminary data.</text>
</comment>
<dbReference type="InterPro" id="IPR050239">
    <property type="entry name" value="Sigma-70_RNA_pol_init_factors"/>
</dbReference>
<sequence>MSNEELVQLYQNGDKKALEKLMQANTGIIHKIANKYNGINRELEFDDLFQSGVLGLIAAAKKYKFDIENKAKFITYAVHYINRYINSCVNGKTSKDIENNKFYHQCTSLNKPTGEDEEIEVGDSVAYVDYGFENIEEKLFLNKLREDLEEVMQQKNTLMQREILKFKYGWNTTPMKLDDIADIFGITRDKVRNIESNALRKLRNSSWAMSRIKEFAELGYIDKFHLGIFRNWGDRCIDIMHLQKCKRIFYIEKEKLCG</sequence>